<comment type="caution">
    <text evidence="2">The sequence shown here is derived from an EMBL/GenBank/DDBJ whole genome shotgun (WGS) entry which is preliminary data.</text>
</comment>
<organism evidence="2 3">
    <name type="scientific">Cercophora newfieldiana</name>
    <dbReference type="NCBI Taxonomy" id="92897"/>
    <lineage>
        <taxon>Eukaryota</taxon>
        <taxon>Fungi</taxon>
        <taxon>Dikarya</taxon>
        <taxon>Ascomycota</taxon>
        <taxon>Pezizomycotina</taxon>
        <taxon>Sordariomycetes</taxon>
        <taxon>Sordariomycetidae</taxon>
        <taxon>Sordariales</taxon>
        <taxon>Lasiosphaeriaceae</taxon>
        <taxon>Cercophora</taxon>
    </lineage>
</organism>
<keyword evidence="3" id="KW-1185">Reference proteome</keyword>
<proteinExistence type="predicted"/>
<protein>
    <submittedName>
        <fullName evidence="2">Uncharacterized protein</fullName>
    </submittedName>
</protein>
<evidence type="ECO:0000313" key="3">
    <source>
        <dbReference type="Proteomes" id="UP001174936"/>
    </source>
</evidence>
<name>A0AA39XST5_9PEZI</name>
<reference evidence="2" key="1">
    <citation type="submission" date="2023-06" db="EMBL/GenBank/DDBJ databases">
        <title>Genome-scale phylogeny and comparative genomics of the fungal order Sordariales.</title>
        <authorList>
            <consortium name="Lawrence Berkeley National Laboratory"/>
            <person name="Hensen N."/>
            <person name="Bonometti L."/>
            <person name="Westerberg I."/>
            <person name="Brannstrom I.O."/>
            <person name="Guillou S."/>
            <person name="Cros-Aarteil S."/>
            <person name="Calhoun S."/>
            <person name="Haridas S."/>
            <person name="Kuo A."/>
            <person name="Mondo S."/>
            <person name="Pangilinan J."/>
            <person name="Riley R."/>
            <person name="Labutti K."/>
            <person name="Andreopoulos B."/>
            <person name="Lipzen A."/>
            <person name="Chen C."/>
            <person name="Yanf M."/>
            <person name="Daum C."/>
            <person name="Ng V."/>
            <person name="Clum A."/>
            <person name="Steindorff A."/>
            <person name="Ohm R."/>
            <person name="Martin F."/>
            <person name="Silar P."/>
            <person name="Natvig D."/>
            <person name="Lalanne C."/>
            <person name="Gautier V."/>
            <person name="Ament-Velasquez S.L."/>
            <person name="Kruys A."/>
            <person name="Hutchinson M.I."/>
            <person name="Powell A.J."/>
            <person name="Barry K."/>
            <person name="Miller A.N."/>
            <person name="Grigoriev I.V."/>
            <person name="Debuchy R."/>
            <person name="Gladieux P."/>
            <person name="Thoren M.H."/>
            <person name="Johannesson H."/>
        </authorList>
    </citation>
    <scope>NUCLEOTIDE SEQUENCE</scope>
    <source>
        <strain evidence="2">SMH2532-1</strain>
    </source>
</reference>
<dbReference type="AlphaFoldDB" id="A0AA39XST5"/>
<feature type="compositionally biased region" description="Low complexity" evidence="1">
    <location>
        <begin position="62"/>
        <end position="77"/>
    </location>
</feature>
<dbReference type="EMBL" id="JAULSV010000007">
    <property type="protein sequence ID" value="KAK0639587.1"/>
    <property type="molecule type" value="Genomic_DNA"/>
</dbReference>
<feature type="compositionally biased region" description="Pro residues" evidence="1">
    <location>
        <begin position="125"/>
        <end position="135"/>
    </location>
</feature>
<evidence type="ECO:0000313" key="2">
    <source>
        <dbReference type="EMBL" id="KAK0639587.1"/>
    </source>
</evidence>
<dbReference type="Proteomes" id="UP001174936">
    <property type="component" value="Unassembled WGS sequence"/>
</dbReference>
<gene>
    <name evidence="2" type="ORF">B0T16DRAFT_395293</name>
</gene>
<feature type="compositionally biased region" description="Polar residues" evidence="1">
    <location>
        <begin position="1"/>
        <end position="20"/>
    </location>
</feature>
<evidence type="ECO:0000256" key="1">
    <source>
        <dbReference type="SAM" id="MobiDB-lite"/>
    </source>
</evidence>
<sequence length="219" mass="22186">MSNGSASLPAGNSSLASTLLANPDPGGPPPVTSPALTSSNGTGRADQSMDGMSESATSSDQPNGSSPTAPSPASSPGRDPVPTLATAQDNTPPDDPAPAPAPASPTSQGNNETDANEDDKSNSPAPTPAPSPEPAPNGSTGDQEEEEEEDVRLGHGAVFWNISSDGLIYAYCTIMKTPLLPLSPEGGQWIVGATSAKKRLRARKLVRVLGLHSSVVERA</sequence>
<feature type="compositionally biased region" description="Pro residues" evidence="1">
    <location>
        <begin position="93"/>
        <end position="103"/>
    </location>
</feature>
<accession>A0AA39XST5</accession>
<feature type="region of interest" description="Disordered" evidence="1">
    <location>
        <begin position="1"/>
        <end position="151"/>
    </location>
</feature>